<dbReference type="SUPFAM" id="SSF55347">
    <property type="entry name" value="Glyceraldehyde-3-phosphate dehydrogenase-like, C-terminal domain"/>
    <property type="match status" value="1"/>
</dbReference>
<dbReference type="AlphaFoldDB" id="I0KGC8"/>
<dbReference type="PANTHER" id="PTHR43249">
    <property type="entry name" value="UDP-N-ACETYL-2-AMINO-2-DEOXY-D-GLUCURONATE OXIDASE"/>
    <property type="match status" value="1"/>
</dbReference>
<dbReference type="Proteomes" id="UP000011058">
    <property type="component" value="Chromosome"/>
</dbReference>
<feature type="domain" description="Gfo/Idh/MocA-like oxidoreductase N-terminal" evidence="1">
    <location>
        <begin position="1"/>
        <end position="117"/>
    </location>
</feature>
<feature type="domain" description="GFO/IDH/MocA-like oxidoreductase" evidence="2">
    <location>
        <begin position="128"/>
        <end position="250"/>
    </location>
</feature>
<dbReference type="PANTHER" id="PTHR43249:SF1">
    <property type="entry name" value="D-GLUCOSIDE 3-DEHYDROGENASE"/>
    <property type="match status" value="1"/>
</dbReference>
<evidence type="ECO:0000259" key="2">
    <source>
        <dbReference type="Pfam" id="PF22725"/>
    </source>
</evidence>
<dbReference type="InterPro" id="IPR000683">
    <property type="entry name" value="Gfo/Idh/MocA-like_OxRdtase_N"/>
</dbReference>
<dbReference type="InterPro" id="IPR055170">
    <property type="entry name" value="GFO_IDH_MocA-like_dom"/>
</dbReference>
<dbReference type="STRING" id="1166018.FAES_5182"/>
<proteinExistence type="predicted"/>
<reference evidence="3 4" key="1">
    <citation type="journal article" date="2012" name="J. Bacteriol.">
        <title>Genome Sequence of Fibrella aestuarina BUZ 2T, a Filamentous Marine Bacterium.</title>
        <authorList>
            <person name="Filippini M."/>
            <person name="Qi W."/>
            <person name="Blom J."/>
            <person name="Goesmann A."/>
            <person name="Smits T.H."/>
            <person name="Bagheri H.C."/>
        </authorList>
    </citation>
    <scope>NUCLEOTIDE SEQUENCE [LARGE SCALE GENOMIC DNA]</scope>
    <source>
        <strain evidence="4">BUZ 2T</strain>
    </source>
</reference>
<dbReference type="Pfam" id="PF22725">
    <property type="entry name" value="GFO_IDH_MocA_C3"/>
    <property type="match status" value="1"/>
</dbReference>
<accession>I0KGC8</accession>
<dbReference type="RefSeq" id="WP_015334280.1">
    <property type="nucleotide sequence ID" value="NC_020054.1"/>
</dbReference>
<dbReference type="InterPro" id="IPR036291">
    <property type="entry name" value="NAD(P)-bd_dom_sf"/>
</dbReference>
<evidence type="ECO:0000313" key="3">
    <source>
        <dbReference type="EMBL" id="CCH03181.1"/>
    </source>
</evidence>
<organism evidence="3 4">
    <name type="scientific">Fibrella aestuarina BUZ 2</name>
    <dbReference type="NCBI Taxonomy" id="1166018"/>
    <lineage>
        <taxon>Bacteria</taxon>
        <taxon>Pseudomonadati</taxon>
        <taxon>Bacteroidota</taxon>
        <taxon>Cytophagia</taxon>
        <taxon>Cytophagales</taxon>
        <taxon>Spirosomataceae</taxon>
        <taxon>Fibrella</taxon>
    </lineage>
</organism>
<gene>
    <name evidence="3" type="ORF">FAES_5182</name>
</gene>
<dbReference type="Gene3D" id="3.40.50.720">
    <property type="entry name" value="NAD(P)-binding Rossmann-like Domain"/>
    <property type="match status" value="1"/>
</dbReference>
<sequence length="355" mass="38674">MRIALIGPGKVAHLHAQAVQQTPDVTLAAVCGRNEQKTADFARQYGIAPYTSVADMVSREGIDVCVVLTPHPNHREPTIAALEAGAHVLVEKPLAASLADCDAMIATAERTQRVLSVVSQRRFYAPSQRIRAAIDAGKIGTPALGMVQMLGWRDEAYYGSDPWRGSWQHEGGGVLVNQAPHQLDLLLWYMGEPTMVYGQWRNVNHPYIEVEDTAVAIVQFKNGGVGNIVASNSQKPGLYGKVHLHGSSGASVGVQTDGGSMFIAGRSGIQEPPVNDLWTVPGEEHLLAEWKEEDTTLFGEINALTHYFALQLADFCTAIREQRTPAITAQDGRRVVQLFEAIYESQRTGQAIRIS</sequence>
<dbReference type="GO" id="GO:0000166">
    <property type="term" value="F:nucleotide binding"/>
    <property type="evidence" value="ECO:0007669"/>
    <property type="project" value="InterPro"/>
</dbReference>
<name>I0KGC8_9BACT</name>
<dbReference type="EMBL" id="HE796683">
    <property type="protein sequence ID" value="CCH03181.1"/>
    <property type="molecule type" value="Genomic_DNA"/>
</dbReference>
<dbReference type="Pfam" id="PF01408">
    <property type="entry name" value="GFO_IDH_MocA"/>
    <property type="match status" value="1"/>
</dbReference>
<keyword evidence="4" id="KW-1185">Reference proteome</keyword>
<dbReference type="OrthoDB" id="9795543at2"/>
<dbReference type="eggNOG" id="COG0673">
    <property type="taxonomic scope" value="Bacteria"/>
</dbReference>
<evidence type="ECO:0000259" key="1">
    <source>
        <dbReference type="Pfam" id="PF01408"/>
    </source>
</evidence>
<dbReference type="HOGENOM" id="CLU_023194_1_0_10"/>
<dbReference type="Gene3D" id="3.30.360.10">
    <property type="entry name" value="Dihydrodipicolinate Reductase, domain 2"/>
    <property type="match status" value="1"/>
</dbReference>
<dbReference type="SUPFAM" id="SSF51735">
    <property type="entry name" value="NAD(P)-binding Rossmann-fold domains"/>
    <property type="match status" value="1"/>
</dbReference>
<protein>
    <submittedName>
        <fullName evidence="3">Oxidoreductase domain protein</fullName>
    </submittedName>
</protein>
<dbReference type="KEGG" id="fae:FAES_5182"/>
<evidence type="ECO:0000313" key="4">
    <source>
        <dbReference type="Proteomes" id="UP000011058"/>
    </source>
</evidence>
<dbReference type="InterPro" id="IPR052515">
    <property type="entry name" value="Gfo/Idh/MocA_Oxidoreductase"/>
</dbReference>